<proteinExistence type="predicted"/>
<protein>
    <submittedName>
        <fullName evidence="2">Uncharacterized protein</fullName>
    </submittedName>
</protein>
<evidence type="ECO:0000313" key="3">
    <source>
        <dbReference type="Proteomes" id="UP000078542"/>
    </source>
</evidence>
<gene>
    <name evidence="2" type="ORF">ALC62_11073</name>
</gene>
<sequence length="156" mass="17511">MTCFLPSKRATPVLVPATVHYSRNFHTPIFKRVTVVNTVSVVFLPPPLKITSKSSEKMLNQPPQLVVVVVVDVVDGARTRSRTQENNLRKNNDTHDFGDGTGNGSPEFVTTRELTRRRVVSLSRTSQARTGSVWSSGRLNANESERLIGWIVRRKR</sequence>
<evidence type="ECO:0000256" key="1">
    <source>
        <dbReference type="SAM" id="MobiDB-lite"/>
    </source>
</evidence>
<evidence type="ECO:0000313" key="2">
    <source>
        <dbReference type="EMBL" id="KYM98223.1"/>
    </source>
</evidence>
<dbReference type="AlphaFoldDB" id="A0A151ICT4"/>
<dbReference type="Proteomes" id="UP000078542">
    <property type="component" value="Unassembled WGS sequence"/>
</dbReference>
<keyword evidence="3" id="KW-1185">Reference proteome</keyword>
<accession>A0A151ICT4</accession>
<dbReference type="EMBL" id="KQ978002">
    <property type="protein sequence ID" value="KYM98223.1"/>
    <property type="molecule type" value="Genomic_DNA"/>
</dbReference>
<feature type="region of interest" description="Disordered" evidence="1">
    <location>
        <begin position="81"/>
        <end position="109"/>
    </location>
</feature>
<organism evidence="2 3">
    <name type="scientific">Cyphomyrmex costatus</name>
    <dbReference type="NCBI Taxonomy" id="456900"/>
    <lineage>
        <taxon>Eukaryota</taxon>
        <taxon>Metazoa</taxon>
        <taxon>Ecdysozoa</taxon>
        <taxon>Arthropoda</taxon>
        <taxon>Hexapoda</taxon>
        <taxon>Insecta</taxon>
        <taxon>Pterygota</taxon>
        <taxon>Neoptera</taxon>
        <taxon>Endopterygota</taxon>
        <taxon>Hymenoptera</taxon>
        <taxon>Apocrita</taxon>
        <taxon>Aculeata</taxon>
        <taxon>Formicoidea</taxon>
        <taxon>Formicidae</taxon>
        <taxon>Myrmicinae</taxon>
        <taxon>Cyphomyrmex</taxon>
    </lineage>
</organism>
<feature type="compositionally biased region" description="Basic and acidic residues" evidence="1">
    <location>
        <begin position="87"/>
        <end position="98"/>
    </location>
</feature>
<reference evidence="2 3" key="1">
    <citation type="submission" date="2016-03" db="EMBL/GenBank/DDBJ databases">
        <title>Cyphomyrmex costatus WGS genome.</title>
        <authorList>
            <person name="Nygaard S."/>
            <person name="Hu H."/>
            <person name="Boomsma J."/>
            <person name="Zhang G."/>
        </authorList>
    </citation>
    <scope>NUCLEOTIDE SEQUENCE [LARGE SCALE GENOMIC DNA]</scope>
    <source>
        <strain evidence="2">MS0001</strain>
        <tissue evidence="2">Whole body</tissue>
    </source>
</reference>
<name>A0A151ICT4_9HYME</name>